<organism evidence="1 2">
    <name type="scientific">Hypoxylon rubiginosum</name>
    <dbReference type="NCBI Taxonomy" id="110542"/>
    <lineage>
        <taxon>Eukaryota</taxon>
        <taxon>Fungi</taxon>
        <taxon>Dikarya</taxon>
        <taxon>Ascomycota</taxon>
        <taxon>Pezizomycotina</taxon>
        <taxon>Sordariomycetes</taxon>
        <taxon>Xylariomycetidae</taxon>
        <taxon>Xylariales</taxon>
        <taxon>Hypoxylaceae</taxon>
        <taxon>Hypoxylon</taxon>
    </lineage>
</organism>
<evidence type="ECO:0000313" key="2">
    <source>
        <dbReference type="Proteomes" id="UP001497680"/>
    </source>
</evidence>
<protein>
    <submittedName>
        <fullName evidence="1">Uncharacterized protein</fullName>
    </submittedName>
</protein>
<comment type="caution">
    <text evidence="1">The sequence shown here is derived from an EMBL/GenBank/DDBJ whole genome shotgun (WGS) entry which is preliminary data.</text>
</comment>
<name>A0ACC0DGN7_9PEZI</name>
<accession>A0ACC0DGN7</accession>
<sequence length="362" mass="41712">MKVLLSCANTIAHNTSHRLHSQNSVPARQLSFGERVEREVRKRIWYFLCTQDWYLIASKKSYSIFPSHGTFLSPANCREDFDDATETGDFQDLPLTIQTQSTYMIFLFKLTSQYRGLFDQLSSIHANDGSVADCFDAVLSADSRLEAIMGEIEQYLTETRPNGSQCLHAQRRALIIASWHQRVMIHRSFFCRSFQDRRYHYSRFICLAAARNIIRTYLDRAHASDVTEIWSIPAHAISSCIIITLDSLFSAEKYTLEKSDVDLMHQALALLKDSSRPNSIVDRGVLIVEYLLNQGPQRRFRKLDPQEISQLARDIDTTASDGHHNETFNEGHNFFESVNSAFDDDELFMPYWYESTIQGYSL</sequence>
<keyword evidence="2" id="KW-1185">Reference proteome</keyword>
<dbReference type="EMBL" id="MU394286">
    <property type="protein sequence ID" value="KAI6091566.1"/>
    <property type="molecule type" value="Genomic_DNA"/>
</dbReference>
<gene>
    <name evidence="1" type="ORF">F4821DRAFT_187866</name>
</gene>
<dbReference type="Proteomes" id="UP001497680">
    <property type="component" value="Unassembled WGS sequence"/>
</dbReference>
<evidence type="ECO:0000313" key="1">
    <source>
        <dbReference type="EMBL" id="KAI6091566.1"/>
    </source>
</evidence>
<reference evidence="1 2" key="1">
    <citation type="journal article" date="2022" name="New Phytol.">
        <title>Ecological generalism drives hyperdiversity of secondary metabolite gene clusters in xylarialean endophytes.</title>
        <authorList>
            <person name="Franco M.E.E."/>
            <person name="Wisecaver J.H."/>
            <person name="Arnold A.E."/>
            <person name="Ju Y.M."/>
            <person name="Slot J.C."/>
            <person name="Ahrendt S."/>
            <person name="Moore L.P."/>
            <person name="Eastman K.E."/>
            <person name="Scott K."/>
            <person name="Konkel Z."/>
            <person name="Mondo S.J."/>
            <person name="Kuo A."/>
            <person name="Hayes R.D."/>
            <person name="Haridas S."/>
            <person name="Andreopoulos B."/>
            <person name="Riley R."/>
            <person name="LaButti K."/>
            <person name="Pangilinan J."/>
            <person name="Lipzen A."/>
            <person name="Amirebrahimi M."/>
            <person name="Yan J."/>
            <person name="Adam C."/>
            <person name="Keymanesh K."/>
            <person name="Ng V."/>
            <person name="Louie K."/>
            <person name="Northen T."/>
            <person name="Drula E."/>
            <person name="Henrissat B."/>
            <person name="Hsieh H.M."/>
            <person name="Youens-Clark K."/>
            <person name="Lutzoni F."/>
            <person name="Miadlikowska J."/>
            <person name="Eastwood D.C."/>
            <person name="Hamelin R.C."/>
            <person name="Grigoriev I.V."/>
            <person name="U'Ren J.M."/>
        </authorList>
    </citation>
    <scope>NUCLEOTIDE SEQUENCE [LARGE SCALE GENOMIC DNA]</scope>
    <source>
        <strain evidence="1 2">ER1909</strain>
    </source>
</reference>
<proteinExistence type="predicted"/>